<evidence type="ECO:0000313" key="4">
    <source>
        <dbReference type="Proteomes" id="UP000198861"/>
    </source>
</evidence>
<gene>
    <name evidence="2" type="ORF">SAMN04244571_03571</name>
    <name evidence="3" type="ORF">SAMN04244574_04182</name>
</gene>
<feature type="transmembrane region" description="Helical" evidence="1">
    <location>
        <begin position="20"/>
        <end position="43"/>
    </location>
</feature>
<dbReference type="EMBL" id="FOKJ01000073">
    <property type="protein sequence ID" value="SFB53285.1"/>
    <property type="molecule type" value="Genomic_DNA"/>
</dbReference>
<reference evidence="3 5" key="2">
    <citation type="submission" date="2016-10" db="EMBL/GenBank/DDBJ databases">
        <authorList>
            <person name="de Groot N.N."/>
        </authorList>
    </citation>
    <scope>NUCLEOTIDE SEQUENCE [LARGE SCALE GENOMIC DNA]</scope>
    <source>
        <strain evidence="3 5">DSM 381</strain>
    </source>
</reference>
<dbReference type="Proteomes" id="UP000199579">
    <property type="component" value="Unassembled WGS sequence"/>
</dbReference>
<evidence type="ECO:0000313" key="5">
    <source>
        <dbReference type="Proteomes" id="UP000199579"/>
    </source>
</evidence>
<dbReference type="EMBL" id="FOSX01000112">
    <property type="protein sequence ID" value="SFL39489.1"/>
    <property type="molecule type" value="Genomic_DNA"/>
</dbReference>
<keyword evidence="4" id="KW-1185">Reference proteome</keyword>
<proteinExistence type="predicted"/>
<evidence type="ECO:0000313" key="2">
    <source>
        <dbReference type="EMBL" id="SFB53285.1"/>
    </source>
</evidence>
<evidence type="ECO:0000313" key="3">
    <source>
        <dbReference type="EMBL" id="SFL39489.1"/>
    </source>
</evidence>
<feature type="transmembrane region" description="Helical" evidence="1">
    <location>
        <begin position="85"/>
        <end position="105"/>
    </location>
</feature>
<evidence type="ECO:0000256" key="1">
    <source>
        <dbReference type="SAM" id="Phobius"/>
    </source>
</evidence>
<sequence length="120" mass="13314">MSPIYEPHHTPPIAVGRFVLRMVAHLCLALVVIAISLLLGMLGYRHYEQMSWTDAFVNAAMLLGGMGPVKTAGLSEPGKLFAGLYALYAGLVFIATMSIMLAPVVHRVLHRFHWEEEEPR</sequence>
<name>A0A1I4HB26_9GAMM</name>
<evidence type="ECO:0008006" key="6">
    <source>
        <dbReference type="Google" id="ProtNLM"/>
    </source>
</evidence>
<organism evidence="3 5">
    <name type="scientific">Azotobacter beijerinckii</name>
    <dbReference type="NCBI Taxonomy" id="170623"/>
    <lineage>
        <taxon>Bacteria</taxon>
        <taxon>Pseudomonadati</taxon>
        <taxon>Pseudomonadota</taxon>
        <taxon>Gammaproteobacteria</taxon>
        <taxon>Pseudomonadales</taxon>
        <taxon>Pseudomonadaceae</taxon>
        <taxon>Azotobacter</taxon>
    </lineage>
</organism>
<reference evidence="2 4" key="1">
    <citation type="submission" date="2016-10" db="EMBL/GenBank/DDBJ databases">
        <authorList>
            <person name="Varghese N."/>
            <person name="Submissions S."/>
        </authorList>
    </citation>
    <scope>NUCLEOTIDE SEQUENCE [LARGE SCALE GENOMIC DNA]</scope>
    <source>
        <strain evidence="2 4">DSM 282</strain>
    </source>
</reference>
<keyword evidence="1" id="KW-1133">Transmembrane helix</keyword>
<keyword evidence="1" id="KW-0812">Transmembrane</keyword>
<dbReference type="AlphaFoldDB" id="A0A1I4HB26"/>
<accession>A0A1I4HB26</accession>
<feature type="transmembrane region" description="Helical" evidence="1">
    <location>
        <begin position="55"/>
        <end position="73"/>
    </location>
</feature>
<dbReference type="RefSeq" id="WP_211482224.1">
    <property type="nucleotide sequence ID" value="NZ_FOKJ01000073.1"/>
</dbReference>
<protein>
    <recommendedName>
        <fullName evidence="6">Ion channel</fullName>
    </recommendedName>
</protein>
<keyword evidence="1" id="KW-0472">Membrane</keyword>
<dbReference type="Gene3D" id="1.10.287.70">
    <property type="match status" value="1"/>
</dbReference>
<dbReference type="Proteomes" id="UP000198861">
    <property type="component" value="Unassembled WGS sequence"/>
</dbReference>